<sequence>MNSERKDPMPRRTTKDCILAYLAARPNEVAFVRSEFAQCAKSRSAVDRALRALIDEEVLVRGGWGIYVRAKRVEFLGREYVGTVTGFDYWYPEVLAKLGVTWEADSARKAYNEGHTTQVPAWTAVNVGRQRITRRIAFGKRVLQYERTTGARRRKVRPTSASRRQRATSTPS</sequence>
<dbReference type="HOGENOM" id="CLU_122345_0_0_11"/>
<dbReference type="AlphaFoldDB" id="C7LYR5"/>
<evidence type="ECO:0000313" key="3">
    <source>
        <dbReference type="Proteomes" id="UP000000771"/>
    </source>
</evidence>
<feature type="compositionally biased region" description="Polar residues" evidence="1">
    <location>
        <begin position="159"/>
        <end position="172"/>
    </location>
</feature>
<dbReference type="Proteomes" id="UP000000771">
    <property type="component" value="Chromosome"/>
</dbReference>
<dbReference type="EMBL" id="CP001631">
    <property type="protein sequence ID" value="ACU53873.1"/>
    <property type="molecule type" value="Genomic_DNA"/>
</dbReference>
<gene>
    <name evidence="2" type="ordered locus">Afer_0931</name>
</gene>
<name>C7LYR5_ACIFD</name>
<proteinExistence type="predicted"/>
<organism evidence="2 3">
    <name type="scientific">Acidimicrobium ferrooxidans (strain DSM 10331 / JCM 15462 / NBRC 103882 / ICP)</name>
    <dbReference type="NCBI Taxonomy" id="525909"/>
    <lineage>
        <taxon>Bacteria</taxon>
        <taxon>Bacillati</taxon>
        <taxon>Actinomycetota</taxon>
        <taxon>Acidimicrobiia</taxon>
        <taxon>Acidimicrobiales</taxon>
        <taxon>Acidimicrobiaceae</taxon>
        <taxon>Acidimicrobium</taxon>
    </lineage>
</organism>
<reference evidence="2 3" key="1">
    <citation type="journal article" date="2009" name="Stand. Genomic Sci.">
        <title>Complete genome sequence of Acidimicrobium ferrooxidans type strain (ICP).</title>
        <authorList>
            <person name="Clum A."/>
            <person name="Nolan M."/>
            <person name="Lang E."/>
            <person name="Glavina Del Rio T."/>
            <person name="Tice H."/>
            <person name="Copeland A."/>
            <person name="Cheng J.F."/>
            <person name="Lucas S."/>
            <person name="Chen F."/>
            <person name="Bruce D."/>
            <person name="Goodwin L."/>
            <person name="Pitluck S."/>
            <person name="Ivanova N."/>
            <person name="Mavrommatis K."/>
            <person name="Mikhailova N."/>
            <person name="Pati A."/>
            <person name="Chen A."/>
            <person name="Palaniappan K."/>
            <person name="Goker M."/>
            <person name="Spring S."/>
            <person name="Land M."/>
            <person name="Hauser L."/>
            <person name="Chang Y.J."/>
            <person name="Jeffries C.C."/>
            <person name="Chain P."/>
            <person name="Bristow J."/>
            <person name="Eisen J.A."/>
            <person name="Markowitz V."/>
            <person name="Hugenholtz P."/>
            <person name="Kyrpides N.C."/>
            <person name="Klenk H.P."/>
            <person name="Lapidus A."/>
        </authorList>
    </citation>
    <scope>NUCLEOTIDE SEQUENCE [LARGE SCALE GENOMIC DNA]</scope>
    <source>
        <strain evidence="3">DSM 10331 / JCM 15462 / NBRC 103882 / ICP</strain>
    </source>
</reference>
<keyword evidence="3" id="KW-1185">Reference proteome</keyword>
<evidence type="ECO:0000313" key="2">
    <source>
        <dbReference type="EMBL" id="ACU53873.1"/>
    </source>
</evidence>
<evidence type="ECO:0000256" key="1">
    <source>
        <dbReference type="SAM" id="MobiDB-lite"/>
    </source>
</evidence>
<dbReference type="RefSeq" id="WP_015798362.1">
    <property type="nucleotide sequence ID" value="NC_013124.1"/>
</dbReference>
<dbReference type="OrthoDB" id="573467at2"/>
<dbReference type="KEGG" id="afo:Afer_0931"/>
<protein>
    <submittedName>
        <fullName evidence="2">Uncharacterized protein</fullName>
    </submittedName>
</protein>
<dbReference type="eggNOG" id="ENOG5030JEU">
    <property type="taxonomic scope" value="Bacteria"/>
</dbReference>
<feature type="region of interest" description="Disordered" evidence="1">
    <location>
        <begin position="149"/>
        <end position="172"/>
    </location>
</feature>
<accession>C7LYR5</accession>